<evidence type="ECO:0000256" key="1">
    <source>
        <dbReference type="ARBA" id="ARBA00023125"/>
    </source>
</evidence>
<evidence type="ECO:0000313" key="4">
    <source>
        <dbReference type="Proteomes" id="UP001344906"/>
    </source>
</evidence>
<reference evidence="3 4" key="1">
    <citation type="submission" date="2023-02" db="EMBL/GenBank/DDBJ databases">
        <title>Dictyobacter halimunensis sp. nov., a new member of the class Ktedonobacteria from forest soil in a geothermal area.</title>
        <authorList>
            <person name="Rachmania M.K."/>
            <person name="Ningsih F."/>
            <person name="Sakai Y."/>
            <person name="Yabe S."/>
            <person name="Yokota A."/>
            <person name="Sjamsuridzal W."/>
        </authorList>
    </citation>
    <scope>NUCLEOTIDE SEQUENCE [LARGE SCALE GENOMIC DNA]</scope>
    <source>
        <strain evidence="3 4">S3.2.2.5</strain>
    </source>
</reference>
<protein>
    <recommendedName>
        <fullName evidence="2">Cas12f1-like TNB domain-containing protein</fullName>
    </recommendedName>
</protein>
<comment type="caution">
    <text evidence="3">The sequence shown here is derived from an EMBL/GenBank/DDBJ whole genome shotgun (WGS) entry which is preliminary data.</text>
</comment>
<dbReference type="RefSeq" id="WP_338255752.1">
    <property type="nucleotide sequence ID" value="NZ_BSRI01000002.1"/>
</dbReference>
<evidence type="ECO:0000259" key="2">
    <source>
        <dbReference type="Pfam" id="PF07282"/>
    </source>
</evidence>
<organism evidence="3 4">
    <name type="scientific">Dictyobacter halimunensis</name>
    <dbReference type="NCBI Taxonomy" id="3026934"/>
    <lineage>
        <taxon>Bacteria</taxon>
        <taxon>Bacillati</taxon>
        <taxon>Chloroflexota</taxon>
        <taxon>Ktedonobacteria</taxon>
        <taxon>Ktedonobacterales</taxon>
        <taxon>Dictyobacteraceae</taxon>
        <taxon>Dictyobacter</taxon>
    </lineage>
</organism>
<dbReference type="EMBL" id="BSRI01000002">
    <property type="protein sequence ID" value="GLV59220.1"/>
    <property type="molecule type" value="Genomic_DNA"/>
</dbReference>
<dbReference type="Pfam" id="PF07282">
    <property type="entry name" value="Cas12f1-like_TNB"/>
    <property type="match status" value="1"/>
</dbReference>
<proteinExistence type="predicted"/>
<keyword evidence="4" id="KW-1185">Reference proteome</keyword>
<name>A0ABQ6FY61_9CHLR</name>
<accession>A0ABQ6FY61</accession>
<feature type="domain" description="Cas12f1-like TNB" evidence="2">
    <location>
        <begin position="347"/>
        <end position="420"/>
    </location>
</feature>
<keyword evidence="1" id="KW-0238">DNA-binding</keyword>
<gene>
    <name evidence="3" type="ORF">KDH_60470</name>
</gene>
<dbReference type="Proteomes" id="UP001344906">
    <property type="component" value="Unassembled WGS sequence"/>
</dbReference>
<sequence length="496" mass="55919">MAKATTTIKHILTSTPHHGTWFAANQALFNRVVSFYFDVIQSHIIVLDHSNKEALTILETLTHATKRNPSPVMPLSKIAEDIPAYFRRAAIHAALGSAHSFHTHLTSWKQRKEKAGIKGKPFHERPPVPPRSWQKAAILYQGMWKERTKQSIVIKVWTGACWSWIKVRMTGRQLPVDVELGSPCLVCKGTRWWLHTPIERHVHNPGTIEKQMTTHAHTSLCAVDLNINENLAVCTVQTVEGTILATKFIRGGKRIAGFRKRQLGRIARNRSRTGIMAEGQQDNGDLWKKIRHVDEKCAHRISARIVQFAQQHQATILVFEHLGNLRPAKGTYSSRSNTKRAYWMKGRIFTYAKYKAYTMGMLTSRVSPRNTSRECACCHNLIVRYDAGKPVEGYMPGAPLAFCLECGMKGNADRNASLVIGQRLIARYHPKEKPQTLRRVSKDTGVVVSQDAGCEEGPSILVAGHGESNEHGTAHDVRFRMDEPASDIPHQLRFLF</sequence>
<dbReference type="InterPro" id="IPR010095">
    <property type="entry name" value="Cas12f1-like_TNB"/>
</dbReference>
<evidence type="ECO:0000313" key="3">
    <source>
        <dbReference type="EMBL" id="GLV59220.1"/>
    </source>
</evidence>